<comment type="caution">
    <text evidence="1">The sequence shown here is derived from an EMBL/GenBank/DDBJ whole genome shotgun (WGS) entry which is preliminary data.</text>
</comment>
<evidence type="ECO:0000313" key="1">
    <source>
        <dbReference type="EMBL" id="CAG8674219.1"/>
    </source>
</evidence>
<accession>A0ACA9NXP7</accession>
<evidence type="ECO:0000313" key="2">
    <source>
        <dbReference type="Proteomes" id="UP000789860"/>
    </source>
</evidence>
<protein>
    <submittedName>
        <fullName evidence="1">310_t:CDS:1</fullName>
    </submittedName>
</protein>
<feature type="non-terminal residue" evidence="1">
    <location>
        <position position="104"/>
    </location>
</feature>
<organism evidence="1 2">
    <name type="scientific">Scutellospora calospora</name>
    <dbReference type="NCBI Taxonomy" id="85575"/>
    <lineage>
        <taxon>Eukaryota</taxon>
        <taxon>Fungi</taxon>
        <taxon>Fungi incertae sedis</taxon>
        <taxon>Mucoromycota</taxon>
        <taxon>Glomeromycotina</taxon>
        <taxon>Glomeromycetes</taxon>
        <taxon>Diversisporales</taxon>
        <taxon>Gigasporaceae</taxon>
        <taxon>Scutellospora</taxon>
    </lineage>
</organism>
<reference evidence="1" key="1">
    <citation type="submission" date="2021-06" db="EMBL/GenBank/DDBJ databases">
        <authorList>
            <person name="Kallberg Y."/>
            <person name="Tangrot J."/>
            <person name="Rosling A."/>
        </authorList>
    </citation>
    <scope>NUCLEOTIDE SEQUENCE</scope>
    <source>
        <strain evidence="1">AU212A</strain>
    </source>
</reference>
<sequence>MTNHILNICGKILAENKVFYSQIIKNKSEQVIEISTYKLVLITDYFDKATISLEKNLYSSYDSLSRYILSNRIIQTEYAWVLVEIIDQIKNLCDLTLSLDGWTD</sequence>
<dbReference type="Proteomes" id="UP000789860">
    <property type="component" value="Unassembled WGS sequence"/>
</dbReference>
<dbReference type="EMBL" id="CAJVPM010029684">
    <property type="protein sequence ID" value="CAG8674219.1"/>
    <property type="molecule type" value="Genomic_DNA"/>
</dbReference>
<proteinExistence type="predicted"/>
<name>A0ACA9NXP7_9GLOM</name>
<gene>
    <name evidence="1" type="ORF">SCALOS_LOCUS9490</name>
</gene>
<keyword evidence="2" id="KW-1185">Reference proteome</keyword>